<evidence type="ECO:0000256" key="1">
    <source>
        <dbReference type="ARBA" id="ARBA00006754"/>
    </source>
</evidence>
<comment type="similarity">
    <text evidence="1">Belongs to the CdaR family.</text>
</comment>
<dbReference type="Pfam" id="PF13185">
    <property type="entry name" value="GAF_2"/>
    <property type="match status" value="1"/>
</dbReference>
<reference evidence="3" key="1">
    <citation type="submission" date="2022-08" db="EMBL/GenBank/DDBJ databases">
        <authorList>
            <person name="Tistechok S."/>
            <person name="Samborskyy M."/>
            <person name="Roman I."/>
        </authorList>
    </citation>
    <scope>NUCLEOTIDE SEQUENCE</scope>
    <source>
        <strain evidence="3">DSM 103496</strain>
    </source>
</reference>
<dbReference type="InterPro" id="IPR041522">
    <property type="entry name" value="CdaR_GGDEF"/>
</dbReference>
<keyword evidence="4" id="KW-1185">Reference proteome</keyword>
<dbReference type="Gene3D" id="3.30.450.40">
    <property type="match status" value="1"/>
</dbReference>
<dbReference type="InterPro" id="IPR029016">
    <property type="entry name" value="GAF-like_dom_sf"/>
</dbReference>
<dbReference type="Gene3D" id="1.10.10.2840">
    <property type="entry name" value="PucR C-terminal helix-turn-helix domain"/>
    <property type="match status" value="1"/>
</dbReference>
<dbReference type="InterPro" id="IPR042070">
    <property type="entry name" value="PucR_C-HTH_sf"/>
</dbReference>
<dbReference type="Proteomes" id="UP001141259">
    <property type="component" value="Unassembled WGS sequence"/>
</dbReference>
<feature type="domain" description="GAF" evidence="2">
    <location>
        <begin position="72"/>
        <end position="221"/>
    </location>
</feature>
<protein>
    <submittedName>
        <fullName evidence="3">GAF domain-containing protein</fullName>
    </submittedName>
</protein>
<dbReference type="EMBL" id="JANYMP010000013">
    <property type="protein sequence ID" value="MCS7480278.1"/>
    <property type="molecule type" value="Genomic_DNA"/>
</dbReference>
<sequence length="581" mass="61870">MTSWLDLLLDDASPDALARHHDELRAAGGGTAVDRDAHSALRLRSLLEQRRQRATELSALNDIARRLSTLHDPDDLVREVVGQARRLLGVDLTYLALVEGDHLRIDVADGALTPQLLGLRIPFDTGIAAVVVARGEPVWTPDYRTDPDISHDADADRAATAENMRGLLGVPLGLHGRVLGALLACKRQERSFSEEEIALLSALAAHAAVAIDNARSAQASRATVDRLERTLHWDRRLTRVVLDGGGVDDLLGEVTASSSGEVVFAYAGERPPAHADVLGPVLAALDGGSTATVVDDLLVQPVIAGRRVLGALVLAGASADDRLLLERAAPPLALVLVGQEAVERAARLTRDAHLLDLLSRPVVDAARQLRGAGLDPARTYSVLVARPSTPAARSRLVAALPEGSTVATEGGRLLAAVPVADPEALIGGWDDSAGITAGIAGPAAGAGDLARCRLRAEQALETLVALDRTGQLTSAEGLGVYQVLLSEQGRQNVRSMVERELGAVLAEERHRSVPLARTLHAFLDHGRRPAAAATELGVHVNTLYQRLAVLDRLLGENWREPDRALDLHLLLRLHRALPRLT</sequence>
<dbReference type="InterPro" id="IPR051448">
    <property type="entry name" value="CdaR-like_regulators"/>
</dbReference>
<dbReference type="RefSeq" id="WP_259625774.1">
    <property type="nucleotide sequence ID" value="NZ_JANYMP010000013.1"/>
</dbReference>
<dbReference type="SUPFAM" id="SSF55781">
    <property type="entry name" value="GAF domain-like"/>
    <property type="match status" value="1"/>
</dbReference>
<dbReference type="Pfam" id="PF17853">
    <property type="entry name" value="GGDEF_2"/>
    <property type="match status" value="1"/>
</dbReference>
<evidence type="ECO:0000313" key="3">
    <source>
        <dbReference type="EMBL" id="MCS7480278.1"/>
    </source>
</evidence>
<dbReference type="SMART" id="SM00065">
    <property type="entry name" value="GAF"/>
    <property type="match status" value="1"/>
</dbReference>
<dbReference type="AlphaFoldDB" id="A0A9X2VRM6"/>
<name>A0A9X2VRM6_9PSEU</name>
<accession>A0A9X2VRM6</accession>
<proteinExistence type="inferred from homology"/>
<dbReference type="InterPro" id="IPR003018">
    <property type="entry name" value="GAF"/>
</dbReference>
<organism evidence="3 4">
    <name type="scientific">Umezawaea endophytica</name>
    <dbReference type="NCBI Taxonomy" id="1654476"/>
    <lineage>
        <taxon>Bacteria</taxon>
        <taxon>Bacillati</taxon>
        <taxon>Actinomycetota</taxon>
        <taxon>Actinomycetes</taxon>
        <taxon>Pseudonocardiales</taxon>
        <taxon>Pseudonocardiaceae</taxon>
        <taxon>Umezawaea</taxon>
    </lineage>
</organism>
<comment type="caution">
    <text evidence="3">The sequence shown here is derived from an EMBL/GenBank/DDBJ whole genome shotgun (WGS) entry which is preliminary data.</text>
</comment>
<evidence type="ECO:0000313" key="4">
    <source>
        <dbReference type="Proteomes" id="UP001141259"/>
    </source>
</evidence>
<evidence type="ECO:0000259" key="2">
    <source>
        <dbReference type="SMART" id="SM00065"/>
    </source>
</evidence>
<dbReference type="PANTHER" id="PTHR33744:SF1">
    <property type="entry name" value="DNA-BINDING TRANSCRIPTIONAL ACTIVATOR ADER"/>
    <property type="match status" value="1"/>
</dbReference>
<gene>
    <name evidence="3" type="ORF">NZH93_25770</name>
</gene>
<dbReference type="InterPro" id="IPR025736">
    <property type="entry name" value="PucR_C-HTH_dom"/>
</dbReference>
<dbReference type="Pfam" id="PF13556">
    <property type="entry name" value="HTH_30"/>
    <property type="match status" value="1"/>
</dbReference>
<dbReference type="PANTHER" id="PTHR33744">
    <property type="entry name" value="CARBOHYDRATE DIACID REGULATOR"/>
    <property type="match status" value="1"/>
</dbReference>